<keyword evidence="3" id="KW-0862">Zinc</keyword>
<dbReference type="InterPro" id="IPR013083">
    <property type="entry name" value="Znf_RING/FYVE/PHD"/>
</dbReference>
<comment type="caution">
    <text evidence="6">The sequence shown here is derived from an EMBL/GenBank/DDBJ whole genome shotgun (WGS) entry which is preliminary data.</text>
</comment>
<evidence type="ECO:0000256" key="1">
    <source>
        <dbReference type="ARBA" id="ARBA00022723"/>
    </source>
</evidence>
<feature type="compositionally biased region" description="Low complexity" evidence="4">
    <location>
        <begin position="218"/>
        <end position="235"/>
    </location>
</feature>
<dbReference type="InterPro" id="IPR011011">
    <property type="entry name" value="Znf_FYVE_PHD"/>
</dbReference>
<accession>A0ABP9ZC22</accession>
<dbReference type="Proteomes" id="UP001473302">
    <property type="component" value="Unassembled WGS sequence"/>
</dbReference>
<feature type="compositionally biased region" description="Basic and acidic residues" evidence="4">
    <location>
        <begin position="335"/>
        <end position="363"/>
    </location>
</feature>
<feature type="compositionally biased region" description="Basic residues" evidence="4">
    <location>
        <begin position="451"/>
        <end position="461"/>
    </location>
</feature>
<feature type="region of interest" description="Disordered" evidence="4">
    <location>
        <begin position="383"/>
        <end position="465"/>
    </location>
</feature>
<proteinExistence type="predicted"/>
<evidence type="ECO:0000256" key="4">
    <source>
        <dbReference type="SAM" id="MobiDB-lite"/>
    </source>
</evidence>
<keyword evidence="1" id="KW-0479">Metal-binding</keyword>
<dbReference type="PANTHER" id="PTHR14296">
    <property type="entry name" value="REMODELING AND SPACING FACTOR 1"/>
    <property type="match status" value="1"/>
</dbReference>
<dbReference type="PROSITE" id="PS01359">
    <property type="entry name" value="ZF_PHD_1"/>
    <property type="match status" value="1"/>
</dbReference>
<dbReference type="Gene3D" id="3.30.40.10">
    <property type="entry name" value="Zinc/RING finger domain, C3HC4 (zinc finger)"/>
    <property type="match status" value="1"/>
</dbReference>
<reference evidence="6 7" key="1">
    <citation type="submission" date="2024-04" db="EMBL/GenBank/DDBJ databases">
        <title>genome sequences of Mucor flavus KT1a and Helicostylum pulchrum KT1b strains isolated from the surface of a dry-aged beef.</title>
        <authorList>
            <person name="Toyotome T."/>
            <person name="Hosono M."/>
            <person name="Torimaru M."/>
            <person name="Fukuda K."/>
            <person name="Mikami N."/>
        </authorList>
    </citation>
    <scope>NUCLEOTIDE SEQUENCE [LARGE SCALE GENOMIC DNA]</scope>
    <source>
        <strain evidence="6 7">KT1a</strain>
    </source>
</reference>
<keyword evidence="7" id="KW-1185">Reference proteome</keyword>
<evidence type="ECO:0000313" key="6">
    <source>
        <dbReference type="EMBL" id="GAA5816594.1"/>
    </source>
</evidence>
<feature type="domain" description="Zinc finger PHD-type" evidence="5">
    <location>
        <begin position="472"/>
        <end position="526"/>
    </location>
</feature>
<sequence length="695" mass="79865">MNNSLPDILTLRNNIEFASISQFFHTFQSAFRPWPVTNHDLVYSRNMEANDYVFETEDLERMILEPSERIRLEDLFVRMLRLATGKRFINSSTWQIHFSKEFEKKLPLEQNPFINEQEETTEDGTTIVNKDAVNYFTLPLETRVHLLHLLCEWQLDEPEKFREHLDSEEDAVQWRVDPIGFDKKGNTFWLFDDNRLYKETPKPPATKKSKSNKKKRAAAPAGRRSSRRNNAQAEQAEQEPEEESEEEGEWVPWKLVCASKYEWEQFPSKYANSKNVDEQRFHKLLVNELIPKIIPVLEEHEREIKKQEALIHRKRSSRILFKELEALERSSSIEPEPRSRSSHRIEQKSLEKEQQETENAAKAREARLLERERRIMEREYRAMTREKGQSQEPETILVNETEPTTTSTTLNLKTVVTEKPKKKYKKKEKFDADGNPIPKKEKLDEHGNPIPKKKRGRKPKQKNPDDENWEFDCICGVSGKNLDDGTAMIACEKCSLWQHITCLQKSGQIGKSTSLDDINFVCHKCEDLVDIDIVEDKESQQKRQKIDTSMNNGKIDLPLIQSSWQQPSAVRAEPPINSSRDHITPVNTTPILPNLVNNTTNANYISLQALSRVPPTAESTTTTPVVTPYANVGQPNCIADVLPPVQSNSVQSPANPIVTSDVQAQNLIHQVAQPTPIVTAPSVPIIEATAALEEI</sequence>
<feature type="region of interest" description="Disordered" evidence="4">
    <location>
        <begin position="200"/>
        <end position="247"/>
    </location>
</feature>
<feature type="compositionally biased region" description="Low complexity" evidence="4">
    <location>
        <begin position="397"/>
        <end position="417"/>
    </location>
</feature>
<dbReference type="SMART" id="SM00249">
    <property type="entry name" value="PHD"/>
    <property type="match status" value="1"/>
</dbReference>
<feature type="compositionally biased region" description="Acidic residues" evidence="4">
    <location>
        <begin position="236"/>
        <end position="247"/>
    </location>
</feature>
<keyword evidence="2" id="KW-0863">Zinc-finger</keyword>
<feature type="compositionally biased region" description="Basic residues" evidence="4">
    <location>
        <begin position="205"/>
        <end position="217"/>
    </location>
</feature>
<gene>
    <name evidence="6" type="ORF">MFLAVUS_010124</name>
</gene>
<organism evidence="6 7">
    <name type="scientific">Mucor flavus</name>
    <dbReference type="NCBI Taxonomy" id="439312"/>
    <lineage>
        <taxon>Eukaryota</taxon>
        <taxon>Fungi</taxon>
        <taxon>Fungi incertae sedis</taxon>
        <taxon>Mucoromycota</taxon>
        <taxon>Mucoromycotina</taxon>
        <taxon>Mucoromycetes</taxon>
        <taxon>Mucorales</taxon>
        <taxon>Mucorineae</taxon>
        <taxon>Mucoraceae</taxon>
        <taxon>Mucor</taxon>
    </lineage>
</organism>
<dbReference type="EMBL" id="BAABUK010000033">
    <property type="protein sequence ID" value="GAA5816594.1"/>
    <property type="molecule type" value="Genomic_DNA"/>
</dbReference>
<feature type="compositionally biased region" description="Basic and acidic residues" evidence="4">
    <location>
        <begin position="428"/>
        <end position="447"/>
    </location>
</feature>
<evidence type="ECO:0000256" key="2">
    <source>
        <dbReference type="ARBA" id="ARBA00022771"/>
    </source>
</evidence>
<evidence type="ECO:0000256" key="3">
    <source>
        <dbReference type="ARBA" id="ARBA00022833"/>
    </source>
</evidence>
<feature type="region of interest" description="Disordered" evidence="4">
    <location>
        <begin position="330"/>
        <end position="363"/>
    </location>
</feature>
<name>A0ABP9ZC22_9FUNG</name>
<dbReference type="PANTHER" id="PTHR14296:SF3">
    <property type="entry name" value="DIKAR, ISOFORM F"/>
    <property type="match status" value="1"/>
</dbReference>
<dbReference type="SUPFAM" id="SSF57903">
    <property type="entry name" value="FYVE/PHD zinc finger"/>
    <property type="match status" value="1"/>
</dbReference>
<protein>
    <recommendedName>
        <fullName evidence="5">Zinc finger PHD-type domain-containing protein</fullName>
    </recommendedName>
</protein>
<evidence type="ECO:0000313" key="7">
    <source>
        <dbReference type="Proteomes" id="UP001473302"/>
    </source>
</evidence>
<dbReference type="InterPro" id="IPR001965">
    <property type="entry name" value="Znf_PHD"/>
</dbReference>
<dbReference type="InterPro" id="IPR019786">
    <property type="entry name" value="Zinc_finger_PHD-type_CS"/>
</dbReference>
<evidence type="ECO:0000259" key="5">
    <source>
        <dbReference type="SMART" id="SM00249"/>
    </source>
</evidence>
<dbReference type="InterPro" id="IPR028938">
    <property type="entry name" value="Rsf1-like"/>
</dbReference>